<comment type="caution">
    <text evidence="1">The sequence shown here is derived from an EMBL/GenBank/DDBJ whole genome shotgun (WGS) entry which is preliminary data.</text>
</comment>
<evidence type="ECO:0000313" key="1">
    <source>
        <dbReference type="EMBL" id="KAJ4438429.1"/>
    </source>
</evidence>
<accession>A0ABQ8SW56</accession>
<dbReference type="PANTHER" id="PTHR47027">
    <property type="entry name" value="REVERSE TRANSCRIPTASE DOMAIN-CONTAINING PROTEIN"/>
    <property type="match status" value="1"/>
</dbReference>
<keyword evidence="2" id="KW-1185">Reference proteome</keyword>
<organism evidence="1 2">
    <name type="scientific">Periplaneta americana</name>
    <name type="common">American cockroach</name>
    <name type="synonym">Blatta americana</name>
    <dbReference type="NCBI Taxonomy" id="6978"/>
    <lineage>
        <taxon>Eukaryota</taxon>
        <taxon>Metazoa</taxon>
        <taxon>Ecdysozoa</taxon>
        <taxon>Arthropoda</taxon>
        <taxon>Hexapoda</taxon>
        <taxon>Insecta</taxon>
        <taxon>Pterygota</taxon>
        <taxon>Neoptera</taxon>
        <taxon>Polyneoptera</taxon>
        <taxon>Dictyoptera</taxon>
        <taxon>Blattodea</taxon>
        <taxon>Blattoidea</taxon>
        <taxon>Blattidae</taxon>
        <taxon>Blattinae</taxon>
        <taxon>Periplaneta</taxon>
    </lineage>
</organism>
<name>A0ABQ8SW56_PERAM</name>
<evidence type="ECO:0000313" key="2">
    <source>
        <dbReference type="Proteomes" id="UP001148838"/>
    </source>
</evidence>
<protein>
    <submittedName>
        <fullName evidence="1">Uncharacterized protein</fullName>
    </submittedName>
</protein>
<dbReference type="EMBL" id="JAJSOF020000019">
    <property type="protein sequence ID" value="KAJ4438429.1"/>
    <property type="molecule type" value="Genomic_DNA"/>
</dbReference>
<reference evidence="1 2" key="1">
    <citation type="journal article" date="2022" name="Allergy">
        <title>Genome assembly and annotation of Periplaneta americana reveal a comprehensive cockroach allergen profile.</title>
        <authorList>
            <person name="Wang L."/>
            <person name="Xiong Q."/>
            <person name="Saelim N."/>
            <person name="Wang L."/>
            <person name="Nong W."/>
            <person name="Wan A.T."/>
            <person name="Shi M."/>
            <person name="Liu X."/>
            <person name="Cao Q."/>
            <person name="Hui J.H.L."/>
            <person name="Sookrung N."/>
            <person name="Leung T.F."/>
            <person name="Tungtrongchitr A."/>
            <person name="Tsui S.K.W."/>
        </authorList>
    </citation>
    <scope>NUCLEOTIDE SEQUENCE [LARGE SCALE GENOMIC DNA]</scope>
    <source>
        <strain evidence="1">PWHHKU_190912</strain>
    </source>
</reference>
<dbReference type="InterPro" id="IPR036397">
    <property type="entry name" value="RNaseH_sf"/>
</dbReference>
<gene>
    <name evidence="1" type="ORF">ANN_14374</name>
</gene>
<dbReference type="PANTHER" id="PTHR47027:SF25">
    <property type="entry name" value="REVERSE TRANSCRIPTASE DOMAIN-CONTAINING PROTEIN"/>
    <property type="match status" value="1"/>
</dbReference>
<sequence length="354" mass="41624">MTSLMIHRCRNGSISLQRWWQSPSAAISESDWFLYKAGISRQITSCTVVSWRIDETYPGHWIGCVGVIAYSPKSPDHSPLDYCVWGWLKSQVYICKVEIREEVLTRILHACAQVKECRSQLRSATQQLSTRAAKSELLIKKIRREGVCAGDEKLQSPQKNRPRELNSCRSYEPMYFKKKDTRILCRSERSFNIEEATEACERSNNFQGWREKLRKVIRDFTIVGSYVDDDDDDDDDDDNNGLFNLAEFYKTMALPVLTYGSESWIIKERDKSKLQAAEMRFLRRVKGCTRRDLIRNEDIRKELNIYNINDKVEDYKGKWKEHLSRMDNERIPALIQQYQPKGKRDVGRPRKRWN</sequence>
<proteinExistence type="predicted"/>
<dbReference type="Proteomes" id="UP001148838">
    <property type="component" value="Unassembled WGS sequence"/>
</dbReference>
<dbReference type="Gene3D" id="3.30.420.10">
    <property type="entry name" value="Ribonuclease H-like superfamily/Ribonuclease H"/>
    <property type="match status" value="1"/>
</dbReference>